<dbReference type="PANTHER" id="PTHR42792">
    <property type="entry name" value="FLAGELLIN"/>
    <property type="match status" value="1"/>
</dbReference>
<evidence type="ECO:0000256" key="1">
    <source>
        <dbReference type="ARBA" id="ARBA00005709"/>
    </source>
</evidence>
<evidence type="ECO:0000259" key="6">
    <source>
        <dbReference type="Pfam" id="PF00700"/>
    </source>
</evidence>
<protein>
    <recommendedName>
        <fullName evidence="2 4">Flagellin</fullName>
    </recommendedName>
</protein>
<dbReference type="Pfam" id="PF00700">
    <property type="entry name" value="Flagellin_C"/>
    <property type="match status" value="1"/>
</dbReference>
<evidence type="ECO:0000256" key="3">
    <source>
        <dbReference type="ARBA" id="ARBA00023143"/>
    </source>
</evidence>
<comment type="similarity">
    <text evidence="1 4">Belongs to the bacterial flagellin family.</text>
</comment>
<feature type="domain" description="Flagellin C-terminal" evidence="6">
    <location>
        <begin position="312"/>
        <end position="397"/>
    </location>
</feature>
<dbReference type="RefSeq" id="WP_158067553.1">
    <property type="nucleotide sequence ID" value="NZ_CP042829.1"/>
</dbReference>
<dbReference type="InterPro" id="IPR046358">
    <property type="entry name" value="Flagellin_C"/>
</dbReference>
<keyword evidence="7" id="KW-0282">Flagellum</keyword>
<dbReference type="Gene3D" id="3.30.70.2120">
    <property type="match status" value="1"/>
</dbReference>
<name>A0ABX6C2T8_9CHLR</name>
<comment type="function">
    <text evidence="4">Flagellin is the subunit protein which polymerizes to form the filaments of bacterial flagella.</text>
</comment>
<reference evidence="7 8" key="1">
    <citation type="submission" date="2019-10" db="EMBL/GenBank/DDBJ databases">
        <title>Thermopilla bonchosmolovskayae gen. nov., sp. nov., a moderately thermophilic Chloroflexi bacterium from a Chukotka hot spring (Arctic, Russia), representing a novel classis Thermopillaia, which include previously uncultivated lineage OLB14.</title>
        <authorList>
            <person name="Kochetkova T.V."/>
            <person name="Zayulina K.S."/>
            <person name="Zhigarkov V.S."/>
            <person name="Minaev N.V."/>
            <person name="Novikov A."/>
            <person name="Toshchakov S.V."/>
            <person name="Elcheninov A.G."/>
            <person name="Kublanov I.V."/>
        </authorList>
    </citation>
    <scope>NUCLEOTIDE SEQUENCE [LARGE SCALE GENOMIC DNA]</scope>
    <source>
        <strain evidence="7 8">3753O</strain>
    </source>
</reference>
<keyword evidence="7" id="KW-0969">Cilium</keyword>
<accession>A0ABX6C2T8</accession>
<dbReference type="Pfam" id="PF00669">
    <property type="entry name" value="Flagellin_N"/>
    <property type="match status" value="1"/>
</dbReference>
<keyword evidence="4" id="KW-0964">Secreted</keyword>
<dbReference type="EMBL" id="CP042829">
    <property type="protein sequence ID" value="QFG03599.1"/>
    <property type="molecule type" value="Genomic_DNA"/>
</dbReference>
<dbReference type="InterPro" id="IPR001492">
    <property type="entry name" value="Flagellin"/>
</dbReference>
<comment type="subcellular location">
    <subcellularLocation>
        <location evidence="4">Secreted</location>
    </subcellularLocation>
    <subcellularLocation>
        <location evidence="4">Bacterial flagellum</location>
    </subcellularLocation>
</comment>
<sequence length="399" mass="41198">MSSIVTNIAALNGNRNLGITNAKMGKVLEKLSSGYRINRAADDAAGLGISEKMRAQIRGNSQAIRNAKDGISMIQTAEGAMDEIHSILQRMRELGVQAANDTYDTAARTSIGTELIQLRNEIDRIANATNFNGQNLLTGALTGVLGGTSANDLVVNDAVDQAIVTEINVAGAKPGTYTFTYNATTDQLTLTGPNGQAQQITVSAIAANGTQTLNFNQLGISIKLASTAGVTDPDDIGTDLTSAANDTIVVTGSGAAALQVGANTTAYDVMNVSFNDVRATQASGLNLLTGGGVNWTSASTIVASNAAAQAFITQIDTAITTLNTRRSDLGAAQNRLEHTVNSLGVAVENLTASESRIRDADIAELSSQLASSTILQQAGTAVLAQANQSAQSVLSLLRG</sequence>
<dbReference type="Gene3D" id="6.10.10.10">
    <property type="entry name" value="Flagellar export chaperone, C-terminal domain"/>
    <property type="match status" value="1"/>
</dbReference>
<feature type="domain" description="Flagellin N-terminal" evidence="5">
    <location>
        <begin position="4"/>
        <end position="140"/>
    </location>
</feature>
<keyword evidence="3 4" id="KW-0975">Bacterial flagellum</keyword>
<dbReference type="PANTHER" id="PTHR42792:SF2">
    <property type="entry name" value="FLAGELLIN"/>
    <property type="match status" value="1"/>
</dbReference>
<gene>
    <name evidence="7" type="ORF">Tbon_09905</name>
</gene>
<evidence type="ECO:0000313" key="7">
    <source>
        <dbReference type="EMBL" id="QFG03599.1"/>
    </source>
</evidence>
<dbReference type="InterPro" id="IPR001029">
    <property type="entry name" value="Flagellin_N"/>
</dbReference>
<dbReference type="Gene3D" id="1.20.1330.10">
    <property type="entry name" value="f41 fragment of flagellin, N-terminal domain"/>
    <property type="match status" value="1"/>
</dbReference>
<evidence type="ECO:0000256" key="2">
    <source>
        <dbReference type="ARBA" id="ARBA00020110"/>
    </source>
</evidence>
<dbReference type="PRINTS" id="PR00207">
    <property type="entry name" value="FLAGELLIN"/>
</dbReference>
<evidence type="ECO:0000259" key="5">
    <source>
        <dbReference type="Pfam" id="PF00669"/>
    </source>
</evidence>
<evidence type="ECO:0000256" key="4">
    <source>
        <dbReference type="RuleBase" id="RU362073"/>
    </source>
</evidence>
<keyword evidence="8" id="KW-1185">Reference proteome</keyword>
<proteinExistence type="inferred from homology"/>
<evidence type="ECO:0000313" key="8">
    <source>
        <dbReference type="Proteomes" id="UP000326331"/>
    </source>
</evidence>
<dbReference type="InterPro" id="IPR042187">
    <property type="entry name" value="Flagellin_C_sub2"/>
</dbReference>
<organism evidence="7 8">
    <name type="scientific">Tepidiforma bonchosmolovskayae</name>
    <dbReference type="NCBI Taxonomy" id="2601677"/>
    <lineage>
        <taxon>Bacteria</taxon>
        <taxon>Bacillati</taxon>
        <taxon>Chloroflexota</taxon>
        <taxon>Tepidiformia</taxon>
        <taxon>Tepidiformales</taxon>
        <taxon>Tepidiformaceae</taxon>
        <taxon>Tepidiforma</taxon>
    </lineage>
</organism>
<dbReference type="SUPFAM" id="SSF64518">
    <property type="entry name" value="Phase 1 flagellin"/>
    <property type="match status" value="1"/>
</dbReference>
<keyword evidence="7" id="KW-0966">Cell projection</keyword>
<dbReference type="Proteomes" id="UP000326331">
    <property type="component" value="Chromosome"/>
</dbReference>